<reference evidence="1 2" key="1">
    <citation type="journal article" date="2008" name="Genome Biol.">
        <title>A genomic analysis of the archaeal system Ignicoccus hospitalis-Nanoarchaeum equitans.</title>
        <authorList>
            <person name="Podar M."/>
            <person name="Anderson I."/>
            <person name="Makarova K.S."/>
            <person name="Elkins J.G."/>
            <person name="Ivanova N."/>
            <person name="Wall M.A."/>
            <person name="Lykidis A."/>
            <person name="Mavromatis K."/>
            <person name="Sun H."/>
            <person name="Hudson M.E."/>
            <person name="Chen W."/>
            <person name="Deciu C."/>
            <person name="Hutchison D."/>
            <person name="Eads J.R."/>
            <person name="Anderson A."/>
            <person name="Fernandes F."/>
            <person name="Szeto E."/>
            <person name="Lapidus A."/>
            <person name="Kyrpides N.C."/>
            <person name="Saier M.H.Jr."/>
            <person name="Richardson P.M."/>
            <person name="Rachel R."/>
            <person name="Huber H."/>
            <person name="Eisen J.A."/>
            <person name="Koonin E.V."/>
            <person name="Keller M."/>
            <person name="Stetter K.O."/>
        </authorList>
    </citation>
    <scope>NUCLEOTIDE SEQUENCE [LARGE SCALE GENOMIC DNA]</scope>
    <source>
        <strain evidence="2">KIN4/I / DSM 18386 / JCM 14125</strain>
    </source>
</reference>
<accession>A8A8Y4</accession>
<evidence type="ECO:0000313" key="2">
    <source>
        <dbReference type="Proteomes" id="UP000000262"/>
    </source>
</evidence>
<protein>
    <submittedName>
        <fullName evidence="1">Uncharacterized protein</fullName>
    </submittedName>
</protein>
<dbReference type="Proteomes" id="UP000000262">
    <property type="component" value="Chromosome"/>
</dbReference>
<dbReference type="EMBL" id="CP000816">
    <property type="protein sequence ID" value="ABU81386.1"/>
    <property type="molecule type" value="Genomic_DNA"/>
</dbReference>
<sequence length="275" mass="30459">MQEAYMVPRGGRTRREGELERRDIRPLEGCQEVMLLTYTGPASGLARLYSNALMELKGTFAPVLRPEEVSQRYLPFSEGGGRATVFGLGDPSSTLRVLEALKVAGYEVELFRPPLKGLPYELEGKLSAYPAREVPPDLLQALVEVGSTVLREALEGSDNPRAARIKEDLEDLEIPLTLNLDIDMIIYTNSMEMAAQALSYVTKAPALYYQEALGAELRNKKIVILTTSSEEHWVRGMAVRMRAGLVSLPYDPLVAPLSFVASLRKVIAYTRADNL</sequence>
<dbReference type="AlphaFoldDB" id="A8A8Y4"/>
<name>A8A8Y4_IGNH4</name>
<evidence type="ECO:0000313" key="1">
    <source>
        <dbReference type="EMBL" id="ABU81386.1"/>
    </source>
</evidence>
<dbReference type="HOGENOM" id="CLU_1010514_0_0_2"/>
<keyword evidence="2" id="KW-1185">Reference proteome</keyword>
<organism evidence="1 2">
    <name type="scientific">Ignicoccus hospitalis (strain KIN4/I / DSM 18386 / JCM 14125)</name>
    <dbReference type="NCBI Taxonomy" id="453591"/>
    <lineage>
        <taxon>Archaea</taxon>
        <taxon>Thermoproteota</taxon>
        <taxon>Thermoprotei</taxon>
        <taxon>Desulfurococcales</taxon>
        <taxon>Desulfurococcaceae</taxon>
        <taxon>Ignicoccus</taxon>
    </lineage>
</organism>
<dbReference type="eggNOG" id="arCOG05960">
    <property type="taxonomic scope" value="Archaea"/>
</dbReference>
<gene>
    <name evidence="1" type="ordered locus">Igni_0202</name>
</gene>
<proteinExistence type="predicted"/>
<dbReference type="KEGG" id="iho:Igni_0202"/>